<dbReference type="InterPro" id="IPR036378">
    <property type="entry name" value="FAS1_dom_sf"/>
</dbReference>
<feature type="domain" description="FAS1" evidence="1">
    <location>
        <begin position="54"/>
        <end position="199"/>
    </location>
</feature>
<protein>
    <recommendedName>
        <fullName evidence="1">FAS1 domain-containing protein</fullName>
    </recommendedName>
</protein>
<proteinExistence type="predicted"/>
<feature type="domain" description="FAS1" evidence="1">
    <location>
        <begin position="203"/>
        <end position="370"/>
    </location>
</feature>
<sequence length="535" mass="61344">MILKLNETGIWYKTRIMIFNMKRITCILSLLLVVFFYSCERTPIEANFEDVEKFSIYDYLMENKEQFSSFISILEKGNLDKTLSAYNPDGTNYTLFLPDNQAISRFVEESPQFTSLNEILTDQDFASAFSRYHVVNMGVHTNQFPFGAFPEPTLSEDYLTVSFVIETDTSYYRINNQASVIYPNIEVSNGYIHLIQDALKPITSTSYGWLEQNPGYTIFKEALDLTGLKHLVDFNLKEDETLIPVTLLVEPDRIYNENGVSNVNDLAALISPNDNNYTSASNPLYNYVAYHILTGQYFIDNFEGVSTNYITFSEIPLNINGNGIDIAINKAKEDTIIGPNGNIIDYIGFFYDESNVITQSGAIHFINRIMKQRTPSRSIRTFEFYEEPLFNRYRQEPGSYLIEDPNSLFTIEWSGADLFFVDLGDQSSSAWGNDYIEINGDFTLAYTIPRIIQGRYRVLFRAEAFNAQNALIEVFIDGKKIGSFVDLSTGGSSNSPFQTRELGTVDFKRYTTHKVEVRPLIPGRFLWDFIRFEPY</sequence>
<reference evidence="2" key="1">
    <citation type="journal article" date="2020" name="mSystems">
        <title>Genome- and Community-Level Interaction Insights into Carbon Utilization and Element Cycling Functions of Hydrothermarchaeota in Hydrothermal Sediment.</title>
        <authorList>
            <person name="Zhou Z."/>
            <person name="Liu Y."/>
            <person name="Xu W."/>
            <person name="Pan J."/>
            <person name="Luo Z.H."/>
            <person name="Li M."/>
        </authorList>
    </citation>
    <scope>NUCLEOTIDE SEQUENCE [LARGE SCALE GENOMIC DNA]</scope>
    <source>
        <strain evidence="2">SpSt-1217</strain>
    </source>
</reference>
<dbReference type="InterPro" id="IPR050904">
    <property type="entry name" value="Adhesion/Biosynth-related"/>
</dbReference>
<dbReference type="Proteomes" id="UP000886047">
    <property type="component" value="Unassembled WGS sequence"/>
</dbReference>
<dbReference type="PROSITE" id="PS50213">
    <property type="entry name" value="FAS1"/>
    <property type="match status" value="2"/>
</dbReference>
<name>A0A831LMK7_9BACT</name>
<dbReference type="PANTHER" id="PTHR10900:SF77">
    <property type="entry name" value="FI19380P1"/>
    <property type="match status" value="1"/>
</dbReference>
<dbReference type="SMART" id="SM00554">
    <property type="entry name" value="FAS1"/>
    <property type="match status" value="1"/>
</dbReference>
<organism evidence="2">
    <name type="scientific">Mariniphaga anaerophila</name>
    <dbReference type="NCBI Taxonomy" id="1484053"/>
    <lineage>
        <taxon>Bacteria</taxon>
        <taxon>Pseudomonadati</taxon>
        <taxon>Bacteroidota</taxon>
        <taxon>Bacteroidia</taxon>
        <taxon>Marinilabiliales</taxon>
        <taxon>Prolixibacteraceae</taxon>
        <taxon>Mariniphaga</taxon>
    </lineage>
</organism>
<accession>A0A831LMK7</accession>
<evidence type="ECO:0000259" key="1">
    <source>
        <dbReference type="PROSITE" id="PS50213"/>
    </source>
</evidence>
<dbReference type="PANTHER" id="PTHR10900">
    <property type="entry name" value="PERIOSTIN-RELATED"/>
    <property type="match status" value="1"/>
</dbReference>
<comment type="caution">
    <text evidence="2">The sequence shown here is derived from an EMBL/GenBank/DDBJ whole genome shotgun (WGS) entry which is preliminary data.</text>
</comment>
<dbReference type="EMBL" id="DSDK01000701">
    <property type="protein sequence ID" value="HDR52438.1"/>
    <property type="molecule type" value="Genomic_DNA"/>
</dbReference>
<evidence type="ECO:0000313" key="2">
    <source>
        <dbReference type="EMBL" id="HDR52438.1"/>
    </source>
</evidence>
<dbReference type="InterPro" id="IPR000782">
    <property type="entry name" value="FAS1_domain"/>
</dbReference>
<dbReference type="Pfam" id="PF02469">
    <property type="entry name" value="Fasciclin"/>
    <property type="match status" value="1"/>
</dbReference>
<dbReference type="SUPFAM" id="SSF82153">
    <property type="entry name" value="FAS1 domain"/>
    <property type="match status" value="2"/>
</dbReference>
<gene>
    <name evidence="2" type="ORF">ENN90_12595</name>
</gene>
<dbReference type="Gene3D" id="2.30.180.10">
    <property type="entry name" value="FAS1 domain"/>
    <property type="match status" value="2"/>
</dbReference>
<dbReference type="AlphaFoldDB" id="A0A831LMK7"/>